<dbReference type="SUPFAM" id="SSF54593">
    <property type="entry name" value="Glyoxalase/Bleomycin resistance protein/Dihydroxybiphenyl dioxygenase"/>
    <property type="match status" value="1"/>
</dbReference>
<evidence type="ECO:0000259" key="1">
    <source>
        <dbReference type="Pfam" id="PF13468"/>
    </source>
</evidence>
<accession>A0A369WHS6</accession>
<dbReference type="AlphaFoldDB" id="A0A369WHS6"/>
<dbReference type="PANTHER" id="PTHR40265">
    <property type="entry name" value="BLL2707 PROTEIN"/>
    <property type="match status" value="1"/>
</dbReference>
<organism evidence="2 3">
    <name type="scientific">Motiliproteus coralliicola</name>
    <dbReference type="NCBI Taxonomy" id="2283196"/>
    <lineage>
        <taxon>Bacteria</taxon>
        <taxon>Pseudomonadati</taxon>
        <taxon>Pseudomonadota</taxon>
        <taxon>Gammaproteobacteria</taxon>
        <taxon>Oceanospirillales</taxon>
        <taxon>Oceanospirillaceae</taxon>
        <taxon>Motiliproteus</taxon>
    </lineage>
</organism>
<evidence type="ECO:0000313" key="3">
    <source>
        <dbReference type="Proteomes" id="UP000253769"/>
    </source>
</evidence>
<keyword evidence="3" id="KW-1185">Reference proteome</keyword>
<sequence length="301" mass="34014">MKNHLGIDHPLVAVRDMDQTSRNFERLGFFINPRHHHPWGTDNHLLMFPDNFIELISIYDADKLDLKNDRGFAFGRFISDSIERREGISLVALHSEDARADHQLMEQRGVDNHGIVDFRRVAHRPDGSEEEAVVSLVMLINPQFPAISHFFCHQHKPHLVWVKEWMDHPNGANGITRVSYVAADPEQLRPRFIGIYGDAAVSTTEQGLQVQTDRGLFEVLSLEQAKQRFDGVDLDLDDTELPTGVAIRVSTATPEKAEALLRQNGVEFVATHDGGLRIPAHYAGNTIIEIYPDNEEPNPLP</sequence>
<protein>
    <submittedName>
        <fullName evidence="2">VOC family protein</fullName>
    </submittedName>
</protein>
<name>A0A369WHS6_9GAMM</name>
<dbReference type="InterPro" id="IPR029068">
    <property type="entry name" value="Glyas_Bleomycin-R_OHBP_Dase"/>
</dbReference>
<dbReference type="EMBL" id="QQOH01000004">
    <property type="protein sequence ID" value="RDE19015.1"/>
    <property type="molecule type" value="Genomic_DNA"/>
</dbReference>
<evidence type="ECO:0000313" key="2">
    <source>
        <dbReference type="EMBL" id="RDE19015.1"/>
    </source>
</evidence>
<dbReference type="Pfam" id="PF13468">
    <property type="entry name" value="Glyoxalase_3"/>
    <property type="match status" value="1"/>
</dbReference>
<reference evidence="2 3" key="1">
    <citation type="submission" date="2018-07" db="EMBL/GenBank/DDBJ databases">
        <title>Motiliproteus coralliicola sp. nov., a bacterium isolated from Coral.</title>
        <authorList>
            <person name="Wang G."/>
        </authorList>
    </citation>
    <scope>NUCLEOTIDE SEQUENCE [LARGE SCALE GENOMIC DNA]</scope>
    <source>
        <strain evidence="2 3">C34</strain>
    </source>
</reference>
<gene>
    <name evidence="2" type="ORF">DV711_15560</name>
</gene>
<dbReference type="InterPro" id="IPR025870">
    <property type="entry name" value="Glyoxalase-like_dom"/>
</dbReference>
<feature type="domain" description="Glyoxalase-like" evidence="1">
    <location>
        <begin position="7"/>
        <end position="190"/>
    </location>
</feature>
<dbReference type="RefSeq" id="WP_114696635.1">
    <property type="nucleotide sequence ID" value="NZ_QQOH01000004.1"/>
</dbReference>
<dbReference type="OrthoDB" id="9812467at2"/>
<dbReference type="Proteomes" id="UP000253769">
    <property type="component" value="Unassembled WGS sequence"/>
</dbReference>
<comment type="caution">
    <text evidence="2">The sequence shown here is derived from an EMBL/GenBank/DDBJ whole genome shotgun (WGS) entry which is preliminary data.</text>
</comment>
<dbReference type="PANTHER" id="PTHR40265:SF1">
    <property type="entry name" value="GLYOXALASE-LIKE DOMAIN-CONTAINING PROTEIN"/>
    <property type="match status" value="1"/>
</dbReference>
<proteinExistence type="predicted"/>
<dbReference type="Gene3D" id="3.10.180.10">
    <property type="entry name" value="2,3-Dihydroxybiphenyl 1,2-Dioxygenase, domain 1"/>
    <property type="match status" value="1"/>
</dbReference>